<dbReference type="InterPro" id="IPR050382">
    <property type="entry name" value="MFS_Na/Anion_cotransporter"/>
</dbReference>
<evidence type="ECO:0000256" key="5">
    <source>
        <dbReference type="ARBA" id="ARBA00022989"/>
    </source>
</evidence>
<gene>
    <name evidence="9" type="ORF">AFUS01_LOCUS44182</name>
</gene>
<feature type="transmembrane region" description="Helical" evidence="7">
    <location>
        <begin position="383"/>
        <end position="400"/>
    </location>
</feature>
<evidence type="ECO:0000256" key="4">
    <source>
        <dbReference type="ARBA" id="ARBA00022847"/>
    </source>
</evidence>
<keyword evidence="6 7" id="KW-0472">Membrane</keyword>
<evidence type="ECO:0000256" key="3">
    <source>
        <dbReference type="ARBA" id="ARBA00022692"/>
    </source>
</evidence>
<protein>
    <recommendedName>
        <fullName evidence="8">Major facilitator superfamily (MFS) profile domain-containing protein</fullName>
    </recommendedName>
</protein>
<evidence type="ECO:0000313" key="10">
    <source>
        <dbReference type="Proteomes" id="UP000708208"/>
    </source>
</evidence>
<dbReference type="PANTHER" id="PTHR11662:SF399">
    <property type="entry name" value="FI19708P1-RELATED"/>
    <property type="match status" value="1"/>
</dbReference>
<evidence type="ECO:0000259" key="8">
    <source>
        <dbReference type="PROSITE" id="PS50850"/>
    </source>
</evidence>
<evidence type="ECO:0000256" key="2">
    <source>
        <dbReference type="ARBA" id="ARBA00022448"/>
    </source>
</evidence>
<feature type="transmembrane region" description="Helical" evidence="7">
    <location>
        <begin position="120"/>
        <end position="140"/>
    </location>
</feature>
<feature type="transmembrane region" description="Helical" evidence="7">
    <location>
        <begin position="441"/>
        <end position="461"/>
    </location>
</feature>
<comment type="subcellular location">
    <subcellularLocation>
        <location evidence="1">Membrane</location>
        <topology evidence="1">Multi-pass membrane protein</topology>
    </subcellularLocation>
</comment>
<dbReference type="PROSITE" id="PS50850">
    <property type="entry name" value="MFS"/>
    <property type="match status" value="1"/>
</dbReference>
<keyword evidence="5 7" id="KW-1133">Transmembrane helix</keyword>
<dbReference type="GO" id="GO:0016020">
    <property type="term" value="C:membrane"/>
    <property type="evidence" value="ECO:0007669"/>
    <property type="project" value="UniProtKB-SubCell"/>
</dbReference>
<feature type="transmembrane region" description="Helical" evidence="7">
    <location>
        <begin position="407"/>
        <end position="429"/>
    </location>
</feature>
<dbReference type="Pfam" id="PF07690">
    <property type="entry name" value="MFS_1"/>
    <property type="match status" value="1"/>
</dbReference>
<dbReference type="InterPro" id="IPR020846">
    <property type="entry name" value="MFS_dom"/>
</dbReference>
<dbReference type="AlphaFoldDB" id="A0A8J2LMB7"/>
<feature type="transmembrane region" description="Helical" evidence="7">
    <location>
        <begin position="473"/>
        <end position="492"/>
    </location>
</feature>
<keyword evidence="3 7" id="KW-0812">Transmembrane</keyword>
<keyword evidence="2" id="KW-0813">Transport</keyword>
<evidence type="ECO:0000256" key="6">
    <source>
        <dbReference type="ARBA" id="ARBA00023136"/>
    </source>
</evidence>
<dbReference type="InterPro" id="IPR011701">
    <property type="entry name" value="MFS"/>
</dbReference>
<dbReference type="CDD" id="cd17318">
    <property type="entry name" value="MFS_SLC17"/>
    <property type="match status" value="1"/>
</dbReference>
<dbReference type="Proteomes" id="UP000708208">
    <property type="component" value="Unassembled WGS sequence"/>
</dbReference>
<proteinExistence type="predicted"/>
<evidence type="ECO:0000313" key="9">
    <source>
        <dbReference type="EMBL" id="CAG7834709.1"/>
    </source>
</evidence>
<feature type="domain" description="Major facilitator superfamily (MFS) profile" evidence="8">
    <location>
        <begin position="41"/>
        <end position="497"/>
    </location>
</feature>
<sequence length="529" mass="58110">MAGHNDRKMEAPPGFGSRHTLAIMMFFATCVSYSMRNNLSLAIVAMVNRTNPSHGINPLNISIACPDLSDDSDFRTAENYRLNQTFVKILGEKSWKSSRIPAQQVSDSGEFNWNEAEQGIILGSFFWGYVFTQIPGGFLAKKYGGKWPIGFGLLISAIFTLLTPIMAKTDKRLLIFSRIVQGVSSGLHIPAQTTLLAAWVPPNERSLFSSLAFGGVYFGTAIMLVGSGYLIHENVWGGWPSVFYVSGIVTIVWFVFWCLLVHSTPSEHPRIGRKELLYIEDSLGNRSLQPKQPTPWKHVVTSLPIWSNFIAHIAQTWGMYTLLTELPTYMKTVLNFNIRKNSWLSALPYLASWLFGVVFAHGADTLLRKNVTSIVTVRKISQVVGQLGSAIALIGCAYSGCDRALSVGLLVVSVGLNGATNSGFIVNYVDVAPNHAGVILAAWNTLASLSGVAAPFVAGVIINDDPSITNWRIVFLLSAGVYIFAVVFYLIFASGEEEPWNNFQKVSNDHPVQTEIHAEPEVGPFITPK</sequence>
<organism evidence="9 10">
    <name type="scientific">Allacma fusca</name>
    <dbReference type="NCBI Taxonomy" id="39272"/>
    <lineage>
        <taxon>Eukaryota</taxon>
        <taxon>Metazoa</taxon>
        <taxon>Ecdysozoa</taxon>
        <taxon>Arthropoda</taxon>
        <taxon>Hexapoda</taxon>
        <taxon>Collembola</taxon>
        <taxon>Symphypleona</taxon>
        <taxon>Sminthuridae</taxon>
        <taxon>Allacma</taxon>
    </lineage>
</organism>
<comment type="caution">
    <text evidence="9">The sequence shown here is derived from an EMBL/GenBank/DDBJ whole genome shotgun (WGS) entry which is preliminary data.</text>
</comment>
<evidence type="ECO:0000256" key="7">
    <source>
        <dbReference type="SAM" id="Phobius"/>
    </source>
</evidence>
<dbReference type="GO" id="GO:0006820">
    <property type="term" value="P:monoatomic anion transport"/>
    <property type="evidence" value="ECO:0007669"/>
    <property type="project" value="TreeGrafter"/>
</dbReference>
<keyword evidence="4" id="KW-0769">Symport</keyword>
<feature type="transmembrane region" description="Helical" evidence="7">
    <location>
        <begin position="21"/>
        <end position="47"/>
    </location>
</feature>
<dbReference type="OrthoDB" id="2985014at2759"/>
<accession>A0A8J2LMB7</accession>
<dbReference type="PANTHER" id="PTHR11662">
    <property type="entry name" value="SOLUTE CARRIER FAMILY 17"/>
    <property type="match status" value="1"/>
</dbReference>
<reference evidence="9" key="1">
    <citation type="submission" date="2021-06" db="EMBL/GenBank/DDBJ databases">
        <authorList>
            <person name="Hodson N. C."/>
            <person name="Mongue J. A."/>
            <person name="Jaron S. K."/>
        </authorList>
    </citation>
    <scope>NUCLEOTIDE SEQUENCE</scope>
</reference>
<keyword evidence="10" id="KW-1185">Reference proteome</keyword>
<feature type="transmembrane region" description="Helical" evidence="7">
    <location>
        <begin position="147"/>
        <end position="167"/>
    </location>
</feature>
<dbReference type="GO" id="GO:0015293">
    <property type="term" value="F:symporter activity"/>
    <property type="evidence" value="ECO:0007669"/>
    <property type="project" value="UniProtKB-KW"/>
</dbReference>
<dbReference type="FunFam" id="1.20.1250.20:FF:000003">
    <property type="entry name" value="Solute carrier family 17 member 3"/>
    <property type="match status" value="1"/>
</dbReference>
<evidence type="ECO:0000256" key="1">
    <source>
        <dbReference type="ARBA" id="ARBA00004141"/>
    </source>
</evidence>
<feature type="transmembrane region" description="Helical" evidence="7">
    <location>
        <begin position="207"/>
        <end position="231"/>
    </location>
</feature>
<dbReference type="EMBL" id="CAJVCH010570343">
    <property type="protein sequence ID" value="CAG7834709.1"/>
    <property type="molecule type" value="Genomic_DNA"/>
</dbReference>
<feature type="transmembrane region" description="Helical" evidence="7">
    <location>
        <begin position="243"/>
        <end position="261"/>
    </location>
</feature>
<feature type="transmembrane region" description="Helical" evidence="7">
    <location>
        <begin position="343"/>
        <end position="363"/>
    </location>
</feature>
<name>A0A8J2LMB7_9HEXA</name>